<evidence type="ECO:0000259" key="3">
    <source>
        <dbReference type="Pfam" id="PF00425"/>
    </source>
</evidence>
<evidence type="ECO:0000256" key="2">
    <source>
        <dbReference type="ARBA" id="ARBA00022679"/>
    </source>
</evidence>
<dbReference type="Pfam" id="PF04715">
    <property type="entry name" value="Anth_synt_I_N"/>
    <property type="match status" value="1"/>
</dbReference>
<dbReference type="Gene3D" id="3.60.120.10">
    <property type="entry name" value="Anthranilate synthase"/>
    <property type="match status" value="1"/>
</dbReference>
<reference evidence="5" key="1">
    <citation type="submission" date="2016-10" db="EMBL/GenBank/DDBJ databases">
        <title>Sequence of Gallionella enrichment culture.</title>
        <authorList>
            <person name="Poehlein A."/>
            <person name="Muehling M."/>
            <person name="Daniel R."/>
        </authorList>
    </citation>
    <scope>NUCLEOTIDE SEQUENCE</scope>
</reference>
<dbReference type="PANTHER" id="PTHR11236">
    <property type="entry name" value="AMINOBENZOATE/ANTHRANILATE SYNTHASE"/>
    <property type="match status" value="1"/>
</dbReference>
<dbReference type="AlphaFoldDB" id="A0A1J5SKP6"/>
<dbReference type="PANTHER" id="PTHR11236:SF50">
    <property type="entry name" value="AMINODEOXYCHORISMATE SYNTHASE COMPONENT 1"/>
    <property type="match status" value="1"/>
</dbReference>
<evidence type="ECO:0000313" key="5">
    <source>
        <dbReference type="EMBL" id="OIR09049.1"/>
    </source>
</evidence>
<protein>
    <recommendedName>
        <fullName evidence="1">aminodeoxychorismate synthase</fullName>
        <ecNumber evidence="1">2.6.1.85</ecNumber>
    </recommendedName>
</protein>
<dbReference type="InterPro" id="IPR019999">
    <property type="entry name" value="Anth_synth_I-like"/>
</dbReference>
<feature type="domain" description="Chorismate-utilising enzyme C-terminal" evidence="3">
    <location>
        <begin position="168"/>
        <end position="424"/>
    </location>
</feature>
<feature type="domain" description="Anthranilate synthase component I N-terminal" evidence="4">
    <location>
        <begin position="12"/>
        <end position="128"/>
    </location>
</feature>
<comment type="caution">
    <text evidence="5">The sequence shown here is derived from an EMBL/GenBank/DDBJ whole genome shotgun (WGS) entry which is preliminary data.</text>
</comment>
<dbReference type="GO" id="GO:0009396">
    <property type="term" value="P:folic acid-containing compound biosynthetic process"/>
    <property type="evidence" value="ECO:0007669"/>
    <property type="project" value="InterPro"/>
</dbReference>
<dbReference type="EC" id="2.6.1.85" evidence="1"/>
<evidence type="ECO:0000259" key="4">
    <source>
        <dbReference type="Pfam" id="PF04715"/>
    </source>
</evidence>
<dbReference type="InterPro" id="IPR005801">
    <property type="entry name" value="ADC_synthase"/>
</dbReference>
<dbReference type="PRINTS" id="PR00095">
    <property type="entry name" value="ANTSNTHASEI"/>
</dbReference>
<dbReference type="GO" id="GO:0000162">
    <property type="term" value="P:L-tryptophan biosynthetic process"/>
    <property type="evidence" value="ECO:0007669"/>
    <property type="project" value="TreeGrafter"/>
</dbReference>
<sequence>MSRIAVPLAQPCPLTAFAPHAEAPFALLLDSAAETAGRGRYSYLCLRPRAVLTEGRGAFQALARLLPRQEPLPGLPPFQGGLAGFLGYDLGREVERLPEHQPDDLALPPLAMGLFDCIAAWDHAAGRAWVIGPEAVARALAADLEAAPPLPPLDWSATARFTAEQEADSYRAAIARVLAYIHAGDIFQANLSQRFSAPLPAGLSAFMLYRRLRHLAPAPFAACLSLGPDTALLSASPERFLAVDGAGGVETRPIKGTRPRGADAAADAALAADLAASAKDRAENLMIVDLMRNDLARVCRPGSVRVPELFTVERFSTVHHLVSAVSGQLAQGAGPLDLLRACFPGGSITGAPKVRAMEIIAELEPRRRGPVFGSLAWIGGDGRMDSNIAIRTLTVTRGRVMARAGGGIVADSDPQAEYEETLVKARAMIASLEGPS</sequence>
<keyword evidence="5" id="KW-0032">Aminotransferase</keyword>
<dbReference type="EMBL" id="MLJW01000028">
    <property type="protein sequence ID" value="OIR09049.1"/>
    <property type="molecule type" value="Genomic_DNA"/>
</dbReference>
<dbReference type="NCBIfam" id="TIGR00553">
    <property type="entry name" value="pabB"/>
    <property type="match status" value="1"/>
</dbReference>
<dbReference type="InterPro" id="IPR005802">
    <property type="entry name" value="ADC_synth_comp_1"/>
</dbReference>
<evidence type="ECO:0000256" key="1">
    <source>
        <dbReference type="ARBA" id="ARBA00013139"/>
    </source>
</evidence>
<name>A0A1J5SKP6_9ZZZZ</name>
<dbReference type="Pfam" id="PF00425">
    <property type="entry name" value="Chorismate_bind"/>
    <property type="match status" value="1"/>
</dbReference>
<accession>A0A1J5SKP6</accession>
<dbReference type="GO" id="GO:0046820">
    <property type="term" value="F:4-amino-4-deoxychorismate synthase activity"/>
    <property type="evidence" value="ECO:0007669"/>
    <property type="project" value="UniProtKB-EC"/>
</dbReference>
<dbReference type="InterPro" id="IPR006805">
    <property type="entry name" value="Anth_synth_I_N"/>
</dbReference>
<organism evidence="5">
    <name type="scientific">mine drainage metagenome</name>
    <dbReference type="NCBI Taxonomy" id="410659"/>
    <lineage>
        <taxon>unclassified sequences</taxon>
        <taxon>metagenomes</taxon>
        <taxon>ecological metagenomes</taxon>
    </lineage>
</organism>
<keyword evidence="2 5" id="KW-0808">Transferase</keyword>
<proteinExistence type="predicted"/>
<dbReference type="InterPro" id="IPR015890">
    <property type="entry name" value="Chorismate_C"/>
</dbReference>
<gene>
    <name evidence="5" type="primary">pabB_3</name>
    <name evidence="5" type="ORF">GALL_86550</name>
</gene>
<dbReference type="SUPFAM" id="SSF56322">
    <property type="entry name" value="ADC synthase"/>
    <property type="match status" value="1"/>
</dbReference>